<evidence type="ECO:0000313" key="5">
    <source>
        <dbReference type="Proteomes" id="UP001629274"/>
    </source>
</evidence>
<keyword evidence="5" id="KW-1185">Reference proteome</keyword>
<proteinExistence type="inferred from homology"/>
<name>A0ABW9BBJ9_9BURK</name>
<dbReference type="Pfam" id="PF02321">
    <property type="entry name" value="OEP"/>
    <property type="match status" value="2"/>
</dbReference>
<dbReference type="RefSeq" id="WP_408257868.1">
    <property type="nucleotide sequence ID" value="NZ_JAQQCK010000001.1"/>
</dbReference>
<dbReference type="InterPro" id="IPR010131">
    <property type="entry name" value="MdtP/NodT-like"/>
</dbReference>
<keyword evidence="2" id="KW-0472">Membrane</keyword>
<keyword evidence="2" id="KW-0812">Transmembrane</keyword>
<evidence type="ECO:0000256" key="2">
    <source>
        <dbReference type="RuleBase" id="RU362097"/>
    </source>
</evidence>
<dbReference type="Gene3D" id="1.20.1600.10">
    <property type="entry name" value="Outer membrane efflux proteins (OEP)"/>
    <property type="match status" value="1"/>
</dbReference>
<evidence type="ECO:0000256" key="1">
    <source>
        <dbReference type="ARBA" id="ARBA00007613"/>
    </source>
</evidence>
<dbReference type="PANTHER" id="PTHR30203:SF33">
    <property type="entry name" value="BLR4455 PROTEIN"/>
    <property type="match status" value="1"/>
</dbReference>
<comment type="caution">
    <text evidence="4">The sequence shown here is derived from an EMBL/GenBank/DDBJ whole genome shotgun (WGS) entry which is preliminary data.</text>
</comment>
<gene>
    <name evidence="4" type="ORF">PQR03_04585</name>
</gene>
<feature type="coiled-coil region" evidence="3">
    <location>
        <begin position="249"/>
        <end position="276"/>
    </location>
</feature>
<reference evidence="4 5" key="1">
    <citation type="journal article" date="2024" name="Chem. Sci.">
        <title>Discovery of megapolipeptins by genome mining of a Burkholderiales bacteria collection.</title>
        <authorList>
            <person name="Paulo B.S."/>
            <person name="Recchia M.J.J."/>
            <person name="Lee S."/>
            <person name="Fergusson C.H."/>
            <person name="Romanowski S.B."/>
            <person name="Hernandez A."/>
            <person name="Krull N."/>
            <person name="Liu D.Y."/>
            <person name="Cavanagh H."/>
            <person name="Bos A."/>
            <person name="Gray C.A."/>
            <person name="Murphy B.T."/>
            <person name="Linington R.G."/>
            <person name="Eustaquio A.S."/>
        </authorList>
    </citation>
    <scope>NUCLEOTIDE SEQUENCE [LARGE SCALE GENOMIC DNA]</scope>
    <source>
        <strain evidence="4 5">RL17-351-BIE-A</strain>
    </source>
</reference>
<comment type="subcellular location">
    <subcellularLocation>
        <location evidence="2">Cell membrane</location>
        <topology evidence="2">Lipid-anchor</topology>
    </subcellularLocation>
</comment>
<keyword evidence="2" id="KW-0449">Lipoprotein</keyword>
<evidence type="ECO:0000313" key="4">
    <source>
        <dbReference type="EMBL" id="MFM0237399.1"/>
    </source>
</evidence>
<keyword evidence="3" id="KW-0175">Coiled coil</keyword>
<dbReference type="SUPFAM" id="SSF56954">
    <property type="entry name" value="Outer membrane efflux proteins (OEP)"/>
    <property type="match status" value="1"/>
</dbReference>
<dbReference type="Proteomes" id="UP001629274">
    <property type="component" value="Unassembled WGS sequence"/>
</dbReference>
<dbReference type="PANTHER" id="PTHR30203">
    <property type="entry name" value="OUTER MEMBRANE CATION EFFLUX PROTEIN"/>
    <property type="match status" value="1"/>
</dbReference>
<keyword evidence="2" id="KW-1134">Transmembrane beta strand</keyword>
<dbReference type="NCBIfam" id="TIGR01845">
    <property type="entry name" value="outer_NodT"/>
    <property type="match status" value="1"/>
</dbReference>
<accession>A0ABW9BBJ9</accession>
<protein>
    <submittedName>
        <fullName evidence="4">Efflux transporter outer membrane subunit</fullName>
    </submittedName>
</protein>
<comment type="similarity">
    <text evidence="1 2">Belongs to the outer membrane factor (OMF) (TC 1.B.17) family.</text>
</comment>
<dbReference type="EMBL" id="JAQQDR010000002">
    <property type="protein sequence ID" value="MFM0237399.1"/>
    <property type="molecule type" value="Genomic_DNA"/>
</dbReference>
<sequence>MSTLPPDSAPRARVADTVRRCAARAWALLLALLLNACSVGPDFSRPPPPRVDRFVQGDALRTPLQAAGSVQTFSAQTDVPSDWWTRFGSLAIDSAVDEALTGNATIEGAQAALRQSEDEMRAGAGVFYPQVDAGFAGSRQKYSPSRIGANEPSTLFNLFTLSASVSYALDIWGGQRRMVEALQARVDAQRYTVLATYLTLTVNVVNAMIARAAYRDEIAATREMTALVREQIRITQAQVEAGASAYAAVLTLENELATLEASLPALEQKRAQAEDLLASLSGMLPVEWHAPDLSLEDITLPHTLPETVPASLVRRRPDILQAEAALHVASANIGVATANLLPGVTLSASGGYDNTSMSALLHRSGQIWTIAADVSAPVFHGGTLWFQRRAALDAYAQTRASYRQVVLSAFAQVADTLRALENDAQALDAQTRARDAAAEALRLVEADYAAGTVGYVQTLIADGLFHQARIAWLQGVAQRLQDTVALYAALGGGWESNQ</sequence>
<dbReference type="InterPro" id="IPR003423">
    <property type="entry name" value="OMP_efflux"/>
</dbReference>
<evidence type="ECO:0000256" key="3">
    <source>
        <dbReference type="SAM" id="Coils"/>
    </source>
</evidence>
<dbReference type="Gene3D" id="2.20.200.10">
    <property type="entry name" value="Outer membrane efflux proteins (OEP)"/>
    <property type="match status" value="1"/>
</dbReference>
<keyword evidence="2" id="KW-0564">Palmitate</keyword>
<organism evidence="4 5">
    <name type="scientific">Paraburkholderia phytofirmans</name>
    <dbReference type="NCBI Taxonomy" id="261302"/>
    <lineage>
        <taxon>Bacteria</taxon>
        <taxon>Pseudomonadati</taxon>
        <taxon>Pseudomonadota</taxon>
        <taxon>Betaproteobacteria</taxon>
        <taxon>Burkholderiales</taxon>
        <taxon>Burkholderiaceae</taxon>
        <taxon>Paraburkholderia</taxon>
    </lineage>
</organism>